<dbReference type="EMBL" id="BSNK01000002">
    <property type="protein sequence ID" value="GLQ24787.1"/>
    <property type="molecule type" value="Genomic_DNA"/>
</dbReference>
<evidence type="ECO:0000313" key="1">
    <source>
        <dbReference type="EMBL" id="GLQ24787.1"/>
    </source>
</evidence>
<proteinExistence type="predicted"/>
<name>A0ABQ5VEE7_9PROT</name>
<reference evidence="1" key="1">
    <citation type="journal article" date="2014" name="Int. J. Syst. Evol. Microbiol.">
        <title>Complete genome of a new Firmicutes species belonging to the dominant human colonic microbiota ('Ruminococcus bicirculans') reveals two chromosomes and a selective capacity to utilize plant glucans.</title>
        <authorList>
            <consortium name="NISC Comparative Sequencing Program"/>
            <person name="Wegmann U."/>
            <person name="Louis P."/>
            <person name="Goesmann A."/>
            <person name="Henrissat B."/>
            <person name="Duncan S.H."/>
            <person name="Flint H.J."/>
        </authorList>
    </citation>
    <scope>NUCLEOTIDE SEQUENCE</scope>
    <source>
        <strain evidence="1">NBRC 108219</strain>
    </source>
</reference>
<gene>
    <name evidence="1" type="ORF">GCM10007853_26610</name>
</gene>
<dbReference type="Proteomes" id="UP001161391">
    <property type="component" value="Unassembled WGS sequence"/>
</dbReference>
<evidence type="ECO:0000313" key="2">
    <source>
        <dbReference type="Proteomes" id="UP001161391"/>
    </source>
</evidence>
<comment type="caution">
    <text evidence="1">The sequence shown here is derived from an EMBL/GenBank/DDBJ whole genome shotgun (WGS) entry which is preliminary data.</text>
</comment>
<protein>
    <submittedName>
        <fullName evidence="1">Uncharacterized protein</fullName>
    </submittedName>
</protein>
<accession>A0ABQ5VEE7</accession>
<organism evidence="1 2">
    <name type="scientific">Algimonas ampicilliniresistens</name>
    <dbReference type="NCBI Taxonomy" id="1298735"/>
    <lineage>
        <taxon>Bacteria</taxon>
        <taxon>Pseudomonadati</taxon>
        <taxon>Pseudomonadota</taxon>
        <taxon>Alphaproteobacteria</taxon>
        <taxon>Maricaulales</taxon>
        <taxon>Robiginitomaculaceae</taxon>
        <taxon>Algimonas</taxon>
    </lineage>
</organism>
<reference evidence="1" key="2">
    <citation type="submission" date="2023-01" db="EMBL/GenBank/DDBJ databases">
        <title>Draft genome sequence of Algimonas ampicilliniresistens strain NBRC 108219.</title>
        <authorList>
            <person name="Sun Q."/>
            <person name="Mori K."/>
        </authorList>
    </citation>
    <scope>NUCLEOTIDE SEQUENCE</scope>
    <source>
        <strain evidence="1">NBRC 108219</strain>
    </source>
</reference>
<keyword evidence="2" id="KW-1185">Reference proteome</keyword>
<dbReference type="PROSITE" id="PS51257">
    <property type="entry name" value="PROKAR_LIPOPROTEIN"/>
    <property type="match status" value="1"/>
</dbReference>
<dbReference type="RefSeq" id="WP_284391620.1">
    <property type="nucleotide sequence ID" value="NZ_BSNK01000002.1"/>
</dbReference>
<sequence>MKHLFAIASLSLLVACSGDETKVEQVTETPETAALNKESVAEMGVPAMADRMIADGNQLGKLLASVDSAETAEAVRPNIEAMIKDYKIMFDRFETMDQPSFSDIAALASRGSELAESQQTVMEELRRIYTNHPEATEVLREALDGFGRP</sequence>